<dbReference type="AlphaFoldDB" id="A0A0A2MI40"/>
<reference evidence="2 3" key="1">
    <citation type="submission" date="2013-09" db="EMBL/GenBank/DDBJ databases">
        <authorList>
            <person name="Zeng Z."/>
            <person name="Chen C."/>
        </authorList>
    </citation>
    <scope>NUCLEOTIDE SEQUENCE [LARGE SCALE GENOMIC DNA]</scope>
    <source>
        <strain evidence="2 3">WB 4.1-42</strain>
    </source>
</reference>
<evidence type="ECO:0000313" key="2">
    <source>
        <dbReference type="EMBL" id="KGO91231.1"/>
    </source>
</evidence>
<dbReference type="eggNOG" id="ENOG502ZYQP">
    <property type="taxonomic scope" value="Bacteria"/>
</dbReference>
<proteinExistence type="predicted"/>
<evidence type="ECO:0000256" key="1">
    <source>
        <dbReference type="SAM" id="Phobius"/>
    </source>
</evidence>
<keyword evidence="1" id="KW-1133">Transmembrane helix</keyword>
<sequence length="159" mass="18286">MKAFLRKYLYIITILGGIALTLPFVQIISDASVDEAREDGYSHISYDRLSGLDILWERAITFFDQGTYLPEQLVIVLLVLLFFMNIAQIVSAVRRNNKIVLYTAIVLFSALFTFMVFIIRNTFQVNITYGYYTYLIMQAIIIWVTPSSTKIKDKQDTAS</sequence>
<gene>
    <name evidence="2" type="ORF">Q766_18925</name>
</gene>
<feature type="transmembrane region" description="Helical" evidence="1">
    <location>
        <begin position="73"/>
        <end position="92"/>
    </location>
</feature>
<protein>
    <submittedName>
        <fullName evidence="2">Uncharacterized protein</fullName>
    </submittedName>
</protein>
<evidence type="ECO:0000313" key="3">
    <source>
        <dbReference type="Proteomes" id="UP000030111"/>
    </source>
</evidence>
<name>A0A0A2MI40_9FLAO</name>
<feature type="transmembrane region" description="Helical" evidence="1">
    <location>
        <begin position="7"/>
        <end position="28"/>
    </location>
</feature>
<dbReference type="EMBL" id="JRLY01000022">
    <property type="protein sequence ID" value="KGO91231.1"/>
    <property type="molecule type" value="Genomic_DNA"/>
</dbReference>
<keyword evidence="3" id="KW-1185">Reference proteome</keyword>
<dbReference type="STRING" id="1121898.GCA_000422725_03080"/>
<keyword evidence="1" id="KW-0472">Membrane</keyword>
<comment type="caution">
    <text evidence="2">The sequence shown here is derived from an EMBL/GenBank/DDBJ whole genome shotgun (WGS) entry which is preliminary data.</text>
</comment>
<dbReference type="OrthoDB" id="10001659at2"/>
<dbReference type="Proteomes" id="UP000030111">
    <property type="component" value="Unassembled WGS sequence"/>
</dbReference>
<keyword evidence="1" id="KW-0812">Transmembrane</keyword>
<feature type="transmembrane region" description="Helical" evidence="1">
    <location>
        <begin position="131"/>
        <end position="149"/>
    </location>
</feature>
<accession>A0A0A2MI40</accession>
<organism evidence="2 3">
    <name type="scientific">Flavobacterium subsaxonicum WB 4.1-42 = DSM 21790</name>
    <dbReference type="NCBI Taxonomy" id="1121898"/>
    <lineage>
        <taxon>Bacteria</taxon>
        <taxon>Pseudomonadati</taxon>
        <taxon>Bacteroidota</taxon>
        <taxon>Flavobacteriia</taxon>
        <taxon>Flavobacteriales</taxon>
        <taxon>Flavobacteriaceae</taxon>
        <taxon>Flavobacterium</taxon>
    </lineage>
</organism>
<dbReference type="RefSeq" id="WP_026993189.1">
    <property type="nucleotide sequence ID" value="NZ_JRLY01000022.1"/>
</dbReference>
<feature type="transmembrane region" description="Helical" evidence="1">
    <location>
        <begin position="99"/>
        <end position="119"/>
    </location>
</feature>